<gene>
    <name evidence="2" type="ORF">MNOR_LOCUS5790</name>
</gene>
<dbReference type="PANTHER" id="PTHR46312">
    <property type="entry name" value="NACHT DOMAIN-CONTAINING PROTEIN"/>
    <property type="match status" value="1"/>
</dbReference>
<name>A0AAV2Q1G1_MEGNR</name>
<proteinExistence type="predicted"/>
<dbReference type="PANTHER" id="PTHR46312:SF2">
    <property type="entry name" value="NUCLEOTIDE-BINDING OLIGOMERIZATION DOMAIN-CONTAINING PROTEIN 2-LIKE"/>
    <property type="match status" value="1"/>
</dbReference>
<protein>
    <recommendedName>
        <fullName evidence="1">NACHT domain-containing protein</fullName>
    </recommendedName>
</protein>
<keyword evidence="3" id="KW-1185">Reference proteome</keyword>
<dbReference type="EMBL" id="CAXKWB010002296">
    <property type="protein sequence ID" value="CAL4066543.1"/>
    <property type="molecule type" value="Genomic_DNA"/>
</dbReference>
<reference evidence="2 3" key="1">
    <citation type="submission" date="2024-05" db="EMBL/GenBank/DDBJ databases">
        <authorList>
            <person name="Wallberg A."/>
        </authorList>
    </citation>
    <scope>NUCLEOTIDE SEQUENCE [LARGE SCALE GENOMIC DNA]</scope>
</reference>
<dbReference type="AlphaFoldDB" id="A0AAV2Q1G1"/>
<evidence type="ECO:0000313" key="3">
    <source>
        <dbReference type="Proteomes" id="UP001497623"/>
    </source>
</evidence>
<evidence type="ECO:0000259" key="1">
    <source>
        <dbReference type="Pfam" id="PF05729"/>
    </source>
</evidence>
<feature type="domain" description="NACHT" evidence="1">
    <location>
        <begin position="276"/>
        <end position="432"/>
    </location>
</feature>
<dbReference type="Proteomes" id="UP001497623">
    <property type="component" value="Unassembled WGS sequence"/>
</dbReference>
<evidence type="ECO:0000313" key="2">
    <source>
        <dbReference type="EMBL" id="CAL4066543.1"/>
    </source>
</evidence>
<accession>A0AAV2Q1G1</accession>
<dbReference type="InterPro" id="IPR007111">
    <property type="entry name" value="NACHT_NTPase"/>
</dbReference>
<sequence length="840" mass="96623">MASVPSSAPSIKDEDTNKFKVIHVLNKAGQLVLLTVYQKLKPFDDSKNIKEHLIQDLHKPLRSYTDEFDSTMRNVIETTDKSGKHYDISLLIKCIRVLSRHYEPRAQSKWNDEDQLECRCQKLANIRNKTYHSFSGISTPVMRTQIDTIEKVIMDILTSLEARFPSHSITFVDMKTDIHDEISTILTQRLGDKETRIYLLQKYMKLLRDEIPSLKKKCSEYGKLTILDFLLGSKKSHEIKLLFTEVIVEKSNRLNPNESVDCKDIFKMVGPDLILLIDAEAGGGKTTIFQYGINDWAIGGRDMNISEYDFLFPMEFRNPHICSVKELIEDLIPNASINFGVDGIMKSIENPSSKILFFCDGYDEKNEKSQKLFREISDLKRKFEHIKVIVTSRPEAVREFHYTEGRIHSIEHLKVLGIHKSKRGDFLKKYHDEMIAAGLSTQSTYDLIRYFNSISDRHQELYRLPINLVILAWIWGQDPEKAKTITTGAGLYSVIDDMLTRKLRSRILESHPDVIVTLKNDFDKLERLIDTFKAKICIESLNAVRDERIFIDDKGVKKLSEFCDNEKLPFLDLKGAFLLSKVEWKSVNDMVERLEFPHKGFLDFFSARCIESKLHKMAEESDRESITENSNRGNIIKEIISQIEGRHFTNFQKYQNILQLLGGILALNDVNLVDKYGKQIIDLLIETGISNNVQWYDVFSNFNLNPTAAGKFGKLIAPYLIFDNFTIKDADVEVLSTLLKYVDINKVDLQISNTTPFQLPELINVLRNKKCQITGISKITDELVDVWNSGNTSFAEIITNSVKITNDHGSLPFLSHIKTKNCNLQGLWRELYRAAPDMTK</sequence>
<dbReference type="Pfam" id="PF05729">
    <property type="entry name" value="NACHT"/>
    <property type="match status" value="1"/>
</dbReference>
<dbReference type="InterPro" id="IPR027417">
    <property type="entry name" value="P-loop_NTPase"/>
</dbReference>
<dbReference type="Gene3D" id="3.40.50.300">
    <property type="entry name" value="P-loop containing nucleotide triphosphate hydrolases"/>
    <property type="match status" value="1"/>
</dbReference>
<comment type="caution">
    <text evidence="2">The sequence shown here is derived from an EMBL/GenBank/DDBJ whole genome shotgun (WGS) entry which is preliminary data.</text>
</comment>
<organism evidence="2 3">
    <name type="scientific">Meganyctiphanes norvegica</name>
    <name type="common">Northern krill</name>
    <name type="synonym">Thysanopoda norvegica</name>
    <dbReference type="NCBI Taxonomy" id="48144"/>
    <lineage>
        <taxon>Eukaryota</taxon>
        <taxon>Metazoa</taxon>
        <taxon>Ecdysozoa</taxon>
        <taxon>Arthropoda</taxon>
        <taxon>Crustacea</taxon>
        <taxon>Multicrustacea</taxon>
        <taxon>Malacostraca</taxon>
        <taxon>Eumalacostraca</taxon>
        <taxon>Eucarida</taxon>
        <taxon>Euphausiacea</taxon>
        <taxon>Euphausiidae</taxon>
        <taxon>Meganyctiphanes</taxon>
    </lineage>
</organism>